<name>M7NG07_9BACL</name>
<dbReference type="Gene3D" id="3.40.50.300">
    <property type="entry name" value="P-loop containing nucleotide triphosphate hydrolases"/>
    <property type="match status" value="1"/>
</dbReference>
<organism evidence="1 2">
    <name type="scientific">Bhargavaea cecembensis DSE10</name>
    <dbReference type="NCBI Taxonomy" id="1235279"/>
    <lineage>
        <taxon>Bacteria</taxon>
        <taxon>Bacillati</taxon>
        <taxon>Bacillota</taxon>
        <taxon>Bacilli</taxon>
        <taxon>Bacillales</taxon>
        <taxon>Caryophanaceae</taxon>
        <taxon>Bhargavaea</taxon>
    </lineage>
</organism>
<dbReference type="eggNOG" id="COG0563">
    <property type="taxonomic scope" value="Bacteria"/>
</dbReference>
<dbReference type="PANTHER" id="PTHR37816">
    <property type="entry name" value="YALI0E33011P"/>
    <property type="match status" value="1"/>
</dbReference>
<dbReference type="PANTHER" id="PTHR37816:SF2">
    <property type="entry name" value="DNA TOPOLOGY MODULATION PROTEIN FLAR-RELATED PROTEIN"/>
    <property type="match status" value="1"/>
</dbReference>
<accession>M7NG07</accession>
<evidence type="ECO:0008006" key="3">
    <source>
        <dbReference type="Google" id="ProtNLM"/>
    </source>
</evidence>
<reference evidence="1 2" key="1">
    <citation type="journal article" date="2013" name="Genome Announc.">
        <title>Draft Genome Sequence of Bhargavaea cecembensis Strain DSE10T, Isolated from a Deep-Sea Sediment Sample Collected at a Depth of 5,904 m from the Chagos-Laccadive Ridge System in the Indian Ocean.</title>
        <authorList>
            <person name="Shivaji S."/>
            <person name="Ara S."/>
            <person name="Begum Z."/>
            <person name="Ruth M."/>
            <person name="Singh A."/>
            <person name="Kumar Pinnaka A."/>
        </authorList>
    </citation>
    <scope>NUCLEOTIDE SEQUENCE [LARGE SCALE GENOMIC DNA]</scope>
    <source>
        <strain evidence="1 2">DSE10</strain>
    </source>
</reference>
<evidence type="ECO:0000313" key="2">
    <source>
        <dbReference type="Proteomes" id="UP000011919"/>
    </source>
</evidence>
<dbReference type="Proteomes" id="UP000011919">
    <property type="component" value="Unassembled WGS sequence"/>
</dbReference>
<proteinExistence type="predicted"/>
<dbReference type="STRING" id="1235279.C772_01817"/>
<dbReference type="SUPFAM" id="SSF52540">
    <property type="entry name" value="P-loop containing nucleoside triphosphate hydrolases"/>
    <property type="match status" value="1"/>
</dbReference>
<dbReference type="InterPro" id="IPR052922">
    <property type="entry name" value="Cytidylate_Kinase-2"/>
</dbReference>
<dbReference type="RefSeq" id="WP_008299302.1">
    <property type="nucleotide sequence ID" value="NZ_AOFT01000008.1"/>
</dbReference>
<dbReference type="InterPro" id="IPR027417">
    <property type="entry name" value="P-loop_NTPase"/>
</dbReference>
<comment type="caution">
    <text evidence="1">The sequence shown here is derived from an EMBL/GenBank/DDBJ whole genome shotgun (WGS) entry which is preliminary data.</text>
</comment>
<protein>
    <recommendedName>
        <fullName evidence="3">Topology modulation protein</fullName>
    </recommendedName>
</protein>
<evidence type="ECO:0000313" key="1">
    <source>
        <dbReference type="EMBL" id="EMR06172.1"/>
    </source>
</evidence>
<dbReference type="EMBL" id="AOFT01000008">
    <property type="protein sequence ID" value="EMR06172.1"/>
    <property type="molecule type" value="Genomic_DNA"/>
</dbReference>
<keyword evidence="2" id="KW-1185">Reference proteome</keyword>
<dbReference type="AlphaFoldDB" id="M7NG07"/>
<sequence length="165" mass="19332">MAYKIQIIGAVGSGKTTMARGLAEKLGIPHYEIDNVAWERRPGGDVRRSPEALDKLLASIVSGEAWITEGTHPHDWVRPCFREAELIVFLDPPYRVRTMRIIRRFARQKIGIDAAHYRPTWTIFRKMFKWNHTFERRDKPELLVHFRKVYPGKLIVIRRAEELNL</sequence>
<dbReference type="OrthoDB" id="1201990at2"/>
<gene>
    <name evidence="1" type="ORF">C772_01817</name>
</gene>